<feature type="transmembrane region" description="Helical" evidence="1">
    <location>
        <begin position="184"/>
        <end position="206"/>
    </location>
</feature>
<comment type="caution">
    <text evidence="4">The sequence shown here is derived from an EMBL/GenBank/DDBJ whole genome shotgun (WGS) entry which is preliminary data.</text>
</comment>
<evidence type="ECO:0000259" key="3">
    <source>
        <dbReference type="PROSITE" id="PS50113"/>
    </source>
</evidence>
<proteinExistence type="predicted"/>
<dbReference type="Gene3D" id="3.30.450.20">
    <property type="entry name" value="PAS domain"/>
    <property type="match status" value="1"/>
</dbReference>
<dbReference type="InterPro" id="IPR001610">
    <property type="entry name" value="PAC"/>
</dbReference>
<dbReference type="InterPro" id="IPR000014">
    <property type="entry name" value="PAS"/>
</dbReference>
<dbReference type="PANTHER" id="PTHR44757:SF2">
    <property type="entry name" value="BIOFILM ARCHITECTURE MAINTENANCE PROTEIN MBAA"/>
    <property type="match status" value="1"/>
</dbReference>
<name>A0A841DKI6_PLAVE</name>
<dbReference type="SMART" id="SM00091">
    <property type="entry name" value="PAS"/>
    <property type="match status" value="1"/>
</dbReference>
<dbReference type="SUPFAM" id="SSF55785">
    <property type="entry name" value="PYP-like sensor domain (PAS domain)"/>
    <property type="match status" value="1"/>
</dbReference>
<gene>
    <name evidence="4" type="ORF">FHS22_006939</name>
</gene>
<feature type="non-terminal residue" evidence="4">
    <location>
        <position position="512"/>
    </location>
</feature>
<dbReference type="AlphaFoldDB" id="A0A841DKI6"/>
<feature type="transmembrane region" description="Helical" evidence="1">
    <location>
        <begin position="284"/>
        <end position="304"/>
    </location>
</feature>
<dbReference type="NCBIfam" id="TIGR00229">
    <property type="entry name" value="sensory_box"/>
    <property type="match status" value="1"/>
</dbReference>
<dbReference type="SMART" id="SM00086">
    <property type="entry name" value="PAC"/>
    <property type="match status" value="1"/>
</dbReference>
<dbReference type="PANTHER" id="PTHR44757">
    <property type="entry name" value="DIGUANYLATE CYCLASE DGCP"/>
    <property type="match status" value="1"/>
</dbReference>
<dbReference type="InterPro" id="IPR013656">
    <property type="entry name" value="PAS_4"/>
</dbReference>
<dbReference type="Proteomes" id="UP000562352">
    <property type="component" value="Unassembled WGS sequence"/>
</dbReference>
<keyword evidence="1" id="KW-1133">Transmembrane helix</keyword>
<feature type="transmembrane region" description="Helical" evidence="1">
    <location>
        <begin position="218"/>
        <end position="237"/>
    </location>
</feature>
<evidence type="ECO:0000256" key="1">
    <source>
        <dbReference type="SAM" id="Phobius"/>
    </source>
</evidence>
<dbReference type="InterPro" id="IPR052155">
    <property type="entry name" value="Biofilm_reg_signaling"/>
</dbReference>
<dbReference type="InterPro" id="IPR000700">
    <property type="entry name" value="PAS-assoc_C"/>
</dbReference>
<dbReference type="InterPro" id="IPR035965">
    <property type="entry name" value="PAS-like_dom_sf"/>
</dbReference>
<feature type="domain" description="PAC" evidence="3">
    <location>
        <begin position="424"/>
        <end position="475"/>
    </location>
</feature>
<dbReference type="PROSITE" id="PS50112">
    <property type="entry name" value="PAS"/>
    <property type="match status" value="1"/>
</dbReference>
<protein>
    <submittedName>
        <fullName evidence="4">PAS domain S-box-containing protein</fullName>
    </submittedName>
</protein>
<dbReference type="Gene3D" id="3.30.70.270">
    <property type="match status" value="1"/>
</dbReference>
<keyword evidence="1" id="KW-0472">Membrane</keyword>
<feature type="transmembrane region" description="Helical" evidence="1">
    <location>
        <begin position="148"/>
        <end position="172"/>
    </location>
</feature>
<accession>A0A841DKI6</accession>
<dbReference type="EMBL" id="JACHJJ010000036">
    <property type="protein sequence ID" value="MBB5967626.1"/>
    <property type="molecule type" value="Genomic_DNA"/>
</dbReference>
<feature type="transmembrane region" description="Helical" evidence="1">
    <location>
        <begin position="20"/>
        <end position="41"/>
    </location>
</feature>
<dbReference type="CDD" id="cd00130">
    <property type="entry name" value="PAS"/>
    <property type="match status" value="1"/>
</dbReference>
<evidence type="ECO:0000259" key="2">
    <source>
        <dbReference type="PROSITE" id="PS50112"/>
    </source>
</evidence>
<reference evidence="4 5" key="1">
    <citation type="submission" date="2020-08" db="EMBL/GenBank/DDBJ databases">
        <title>Genomic Encyclopedia of Type Strains, Phase III (KMG-III): the genomes of soil and plant-associated and newly described type strains.</title>
        <authorList>
            <person name="Whitman W."/>
        </authorList>
    </citation>
    <scope>NUCLEOTIDE SEQUENCE [LARGE SCALE GENOMIC DNA]</scope>
    <source>
        <strain evidence="4 5">CECT 3303</strain>
    </source>
</reference>
<dbReference type="RefSeq" id="WP_184948346.1">
    <property type="nucleotide sequence ID" value="NZ_JACHJJ010000036.1"/>
</dbReference>
<feature type="transmembrane region" description="Helical" evidence="1">
    <location>
        <begin position="53"/>
        <end position="72"/>
    </location>
</feature>
<sequence>MRVRQWRHVAVPRGVLVRTLADPLSSVLAVLTVFSAVWFALNFARPLASPVVAWVPVPLSFALATLMSARVARTTALAASARSFWRRLSVGLGLITVALACNAHDALTGPGAQTQHVGPLTIGLYLCGVLVALWALMRLPGAPRSRRAQLTLGLDAGVVMLAAGLFAGYFAVSSSPDLSALTGSVWWALTVITLGFVTLLAAIKLALAGSDSLDRGALSVLGLGGLVGALGGALMPLVQSKPYLHVGHVSVPIAAFLVAVSAGMQRRAATRPAPRLRRRRPFSLLPYTAIAATDVLLLVSTWAAGPEIRVIVVGAITLTGLVAVRQIAAFYDNANLLARLDTSILELSRHEQRFRSLVQNSSDVITITDADGRYVYISPSVESILRIPPGRWIGRHVSAFVHPDDMGTVREMGELVRQAPGSTATYQARMRHADGSWRWAEIVATNRMDDPSVRGIVSNTRDITETRRFQDQLAHEATHDALTRLANRALFTERAEGALTETAGRGVALALI</sequence>
<dbReference type="PROSITE" id="PS50113">
    <property type="entry name" value="PAC"/>
    <property type="match status" value="1"/>
</dbReference>
<feature type="transmembrane region" description="Helical" evidence="1">
    <location>
        <begin position="84"/>
        <end position="105"/>
    </location>
</feature>
<keyword evidence="5" id="KW-1185">Reference proteome</keyword>
<keyword evidence="1" id="KW-0812">Transmembrane</keyword>
<feature type="transmembrane region" description="Helical" evidence="1">
    <location>
        <begin position="243"/>
        <end position="263"/>
    </location>
</feature>
<feature type="transmembrane region" description="Helical" evidence="1">
    <location>
        <begin position="117"/>
        <end position="136"/>
    </location>
</feature>
<evidence type="ECO:0000313" key="4">
    <source>
        <dbReference type="EMBL" id="MBB5967626.1"/>
    </source>
</evidence>
<dbReference type="InterPro" id="IPR043128">
    <property type="entry name" value="Rev_trsase/Diguanyl_cyclase"/>
</dbReference>
<feature type="domain" description="PAS" evidence="2">
    <location>
        <begin position="350"/>
        <end position="419"/>
    </location>
</feature>
<evidence type="ECO:0000313" key="5">
    <source>
        <dbReference type="Proteomes" id="UP000562352"/>
    </source>
</evidence>
<dbReference type="Pfam" id="PF08448">
    <property type="entry name" value="PAS_4"/>
    <property type="match status" value="1"/>
</dbReference>
<feature type="transmembrane region" description="Helical" evidence="1">
    <location>
        <begin position="310"/>
        <end position="331"/>
    </location>
</feature>
<organism evidence="4 5">
    <name type="scientific">Planomonospora venezuelensis</name>
    <dbReference type="NCBI Taxonomy" id="1999"/>
    <lineage>
        <taxon>Bacteria</taxon>
        <taxon>Bacillati</taxon>
        <taxon>Actinomycetota</taxon>
        <taxon>Actinomycetes</taxon>
        <taxon>Streptosporangiales</taxon>
        <taxon>Streptosporangiaceae</taxon>
        <taxon>Planomonospora</taxon>
    </lineage>
</organism>